<reference evidence="6 7" key="1">
    <citation type="journal article" date="2021" name="Elife">
        <title>Chloroplast acquisition without the gene transfer in kleptoplastic sea slugs, Plakobranchus ocellatus.</title>
        <authorList>
            <person name="Maeda T."/>
            <person name="Takahashi S."/>
            <person name="Yoshida T."/>
            <person name="Shimamura S."/>
            <person name="Takaki Y."/>
            <person name="Nagai Y."/>
            <person name="Toyoda A."/>
            <person name="Suzuki Y."/>
            <person name="Arimoto A."/>
            <person name="Ishii H."/>
            <person name="Satoh N."/>
            <person name="Nishiyama T."/>
            <person name="Hasebe M."/>
            <person name="Maruyama T."/>
            <person name="Minagawa J."/>
            <person name="Obokata J."/>
            <person name="Shigenobu S."/>
        </authorList>
    </citation>
    <scope>NUCLEOTIDE SEQUENCE [LARGE SCALE GENOMIC DNA]</scope>
</reference>
<feature type="compositionally biased region" description="Basic and acidic residues" evidence="4">
    <location>
        <begin position="1370"/>
        <end position="1379"/>
    </location>
</feature>
<feature type="region of interest" description="Disordered" evidence="4">
    <location>
        <begin position="1616"/>
        <end position="1713"/>
    </location>
</feature>
<evidence type="ECO:0000259" key="5">
    <source>
        <dbReference type="PROSITE" id="PS50102"/>
    </source>
</evidence>
<feature type="compositionally biased region" description="Polar residues" evidence="4">
    <location>
        <begin position="729"/>
        <end position="738"/>
    </location>
</feature>
<feature type="compositionally biased region" description="Basic and acidic residues" evidence="4">
    <location>
        <begin position="779"/>
        <end position="897"/>
    </location>
</feature>
<protein>
    <submittedName>
        <fullName evidence="6">RNA-binding protein 12</fullName>
    </submittedName>
</protein>
<organism evidence="6 7">
    <name type="scientific">Plakobranchus ocellatus</name>
    <dbReference type="NCBI Taxonomy" id="259542"/>
    <lineage>
        <taxon>Eukaryota</taxon>
        <taxon>Metazoa</taxon>
        <taxon>Spiralia</taxon>
        <taxon>Lophotrochozoa</taxon>
        <taxon>Mollusca</taxon>
        <taxon>Gastropoda</taxon>
        <taxon>Heterobranchia</taxon>
        <taxon>Euthyneura</taxon>
        <taxon>Panpulmonata</taxon>
        <taxon>Sacoglossa</taxon>
        <taxon>Placobranchoidea</taxon>
        <taxon>Plakobranchidae</taxon>
        <taxon>Plakobranchus</taxon>
    </lineage>
</organism>
<feature type="domain" description="RRM" evidence="5">
    <location>
        <begin position="1916"/>
        <end position="1992"/>
    </location>
</feature>
<evidence type="ECO:0000313" key="6">
    <source>
        <dbReference type="EMBL" id="GFO02789.1"/>
    </source>
</evidence>
<evidence type="ECO:0000313" key="7">
    <source>
        <dbReference type="Proteomes" id="UP000735302"/>
    </source>
</evidence>
<feature type="region of interest" description="Disordered" evidence="4">
    <location>
        <begin position="511"/>
        <end position="1174"/>
    </location>
</feature>
<proteinExistence type="predicted"/>
<feature type="compositionally biased region" description="Gly residues" evidence="4">
    <location>
        <begin position="1143"/>
        <end position="1158"/>
    </location>
</feature>
<feature type="compositionally biased region" description="Polar residues" evidence="4">
    <location>
        <begin position="1823"/>
        <end position="1840"/>
    </location>
</feature>
<feature type="compositionally biased region" description="Basic and acidic residues" evidence="4">
    <location>
        <begin position="1089"/>
        <end position="1140"/>
    </location>
</feature>
<feature type="compositionally biased region" description="Gly residues" evidence="4">
    <location>
        <begin position="1230"/>
        <end position="1241"/>
    </location>
</feature>
<feature type="compositionally biased region" description="Basic and acidic residues" evidence="4">
    <location>
        <begin position="515"/>
        <end position="540"/>
    </location>
</feature>
<feature type="compositionally biased region" description="Basic and acidic residues" evidence="4">
    <location>
        <begin position="709"/>
        <end position="728"/>
    </location>
</feature>
<feature type="compositionally biased region" description="Basic and acidic residues" evidence="4">
    <location>
        <begin position="1218"/>
        <end position="1228"/>
    </location>
</feature>
<dbReference type="InterPro" id="IPR050666">
    <property type="entry name" value="ESRP"/>
</dbReference>
<keyword evidence="7" id="KW-1185">Reference proteome</keyword>
<dbReference type="PROSITE" id="PS50102">
    <property type="entry name" value="RRM"/>
    <property type="match status" value="4"/>
</dbReference>
<dbReference type="PANTHER" id="PTHR13976">
    <property type="entry name" value="HETEROGENEOUS NUCLEAR RIBONUCLEOPROTEIN-RELATED"/>
    <property type="match status" value="1"/>
</dbReference>
<dbReference type="SUPFAM" id="SSF54928">
    <property type="entry name" value="RNA-binding domain, RBD"/>
    <property type="match status" value="4"/>
</dbReference>
<dbReference type="InterPro" id="IPR012677">
    <property type="entry name" value="Nucleotide-bd_a/b_plait_sf"/>
</dbReference>
<feature type="compositionally biased region" description="Polar residues" evidence="4">
    <location>
        <begin position="1894"/>
        <end position="1904"/>
    </location>
</feature>
<feature type="compositionally biased region" description="Polar residues" evidence="4">
    <location>
        <begin position="1643"/>
        <end position="1661"/>
    </location>
</feature>
<feature type="compositionally biased region" description="Low complexity" evidence="4">
    <location>
        <begin position="1859"/>
        <end position="1869"/>
    </location>
</feature>
<dbReference type="SMART" id="SM00360">
    <property type="entry name" value="RRM"/>
    <property type="match status" value="5"/>
</dbReference>
<feature type="compositionally biased region" description="Low complexity" evidence="4">
    <location>
        <begin position="1285"/>
        <end position="1294"/>
    </location>
</feature>
<feature type="region of interest" description="Disordered" evidence="4">
    <location>
        <begin position="448"/>
        <end position="496"/>
    </location>
</feature>
<evidence type="ECO:0000256" key="4">
    <source>
        <dbReference type="SAM" id="MobiDB-lite"/>
    </source>
</evidence>
<dbReference type="Gene3D" id="3.30.70.330">
    <property type="match status" value="5"/>
</dbReference>
<gene>
    <name evidence="6" type="ORF">PoB_002929400</name>
</gene>
<feature type="compositionally biased region" description="Basic and acidic residues" evidence="4">
    <location>
        <begin position="1312"/>
        <end position="1362"/>
    </location>
</feature>
<dbReference type="CDD" id="cd12254">
    <property type="entry name" value="RRM_hnRNPH_ESRPs_RBM12_like"/>
    <property type="match status" value="3"/>
</dbReference>
<name>A0AAV4A975_9GAST</name>
<evidence type="ECO:0000256" key="3">
    <source>
        <dbReference type="PROSITE-ProRule" id="PRU00176"/>
    </source>
</evidence>
<feature type="region of interest" description="Disordered" evidence="4">
    <location>
        <begin position="168"/>
        <end position="209"/>
    </location>
</feature>
<sequence length="1992" mass="219532">MSVIIRLQGLPWSASAMNIRHFFSGLSIPAGGVHIIGGEGGDAFIAFSSDDDARMAMKKNMCTLNDTPIQLFLSSKAEMQSVIDAARSGVSSSAASTTQVSQSVSGIISNTATNVSDGNQIGLQQQRPNFPHGMPSMSMEMPDKNNMQLSNDFGSQMQQNQWQNFPSTYRGSGIGDSGDAAHGANQGGPSPMMGQPQHEIGGYSEGGMYQFTKAGDNQIGGRNYNQQGMGAVGPMNQQGRGINQGPIGAQEQRGNYSNYGQSERESQIKQGQSATNINQGTMGFGNIRPPGDSRNQQARMPDHMTPFVNQHQMGGPRPMGINQREGLGSLQGNAFTRPPFNQGMSLDQNQGLAGRQGIGNDMIAGMNRPNLPFSAGLAPEPEMGMKMPVGSENQMSGDARAMREFSNINQKGFGENVDKTLFPRDMTAGRVNEDKITQSNLASENAIDRPFPRQSGMHGANQRPGMPPSLFSGGKVDDDLMPSTSYPPDDHSMDPENESRMQRRFLSMQGYNQGDSKDMHGNRFTGPDEFRNKDIERSGDRFPGYGHQFSMGDHRHKRLPGERDKFHQDTDPRIGAFGRDGDRFPPSRAGVPEDHFFNKDPGNIYPPQSSRFRDREEAIRREAFARDHPNSSWARQLGSSDGSESSGQLAQEKNLGDRRVFRNAAEGPGSIMAPTSMREPGRRGPSRWDTTKEDSSESTTLAKSSEALPIKKLEEGTAKEGIVDKDQRTGSVEKSNINAMAVDGDAKSGMPISDVKTNKPDDSRAGSQGRVGPASEGRGSVEYKDESTIEGKRSFLERQKQGFDVRGPHFEGRRPEFERSADYERRERPFEGRGFEERSGFEGRRQGFERRGADFESRDLAFKGRLSDLEVRESEHEGLDPGFEERRPAFEGRRPGFEGRGQGFEGRGPGFEGRGPGFEGRGPGFEGRGPGYEGRGPGFEGRGPGYEGRGPGFEGRGPGFEGRGPGFEGRGPGFEGRGAGFEGRAREMESRGMEFEGRRPEFEGRRPEFEGRGPGFERRGPPPDFEGRRGDMAYENRDPGFERMDMEGRALEREGEGFNMRPGERSGFERRDIGFEGRQARFGLDEEENRIRPPFDIRGPRFEGRGPAFDARRGPGFEAMHEMDMDRRREDPNFDGRETEGNTMGGLGLGRGGPGMRGRGSDSIRGRGGMEMMSRGRGFSEETFDYGHGRPSAMSFGEGNMEDFDSRIHGRGGPFYERNFRGRGDSFFRGRGGPPGPFGRGRGMDMERYEDVDMLDVDARNLGGRPDGPPMPPRAKGLLGDAPVAAEENAGSESGSHEEGHERKRGASRSDSSSRRGADNSLRRSYERDRDRERDRRYDDRRGRDRDDRRHDDRSRYRFVRDRARRSRSRSRDRSRDRNSSTGKSGSPRTRTETRNRSICVKNMPLTVNYKEVRRFLQPLDIPYDGLKIINDEKGKRVGVAYVQLRRSDDVQRALRRSGEKIGSSAVTITACSDEEFSKAIDSYVPPKKDTSEATFADVKLPLSQNKDKPINPEKVRYVGQLKNLPQSVTKQDIVQFFKGVAIDNSGESIYIEFDESGLATGVAIVEYKSDTDYKKALTFDGTKMGSNIVRVSPGKVQEADDLKGKQLEMLQRAALRNASGPRQMVPQDQKMRPGLMGPRPDQPQQQNKPSTSVTPNQPNQVRPLGAPQATGNVRPPTPQQKTQPSGGLQTQQQPSQTASPAKGSPQEESQKSIDTVCVHIQGLPLLATPQDIRMFFGESQIAQRGINIAHDSRGKPLGEGFVEFRGRADFDKALKKDKTSLGRHIVAVKAISKKEMLERLGISHKASQLSQNKPEEAKKDQSSGQGLLSTHVNQNTGSSLEGMPHGPPQTGVQAQNGAQHQQRAAQPQQPQPRPKPLMSSPVPGIVGKGHEMQSVTGPGSASKSIPPGVLNQNWFYVRCQNFPPDISIAEILHFFQGFRPLGHSIRLHYSSDGTPTGNAVVGFGSREEAQRALGSLNMKRCRQNVINLFPA</sequence>
<feature type="compositionally biased region" description="Basic and acidic residues" evidence="4">
    <location>
        <begin position="1242"/>
        <end position="1251"/>
    </location>
</feature>
<feature type="domain" description="RRM" evidence="5">
    <location>
        <begin position="1515"/>
        <end position="1597"/>
    </location>
</feature>
<keyword evidence="1" id="KW-0677">Repeat</keyword>
<feature type="compositionally biased region" description="Low complexity" evidence="4">
    <location>
        <begin position="1683"/>
        <end position="1702"/>
    </location>
</feature>
<keyword evidence="2 3" id="KW-0694">RNA-binding</keyword>
<feature type="domain" description="RRM" evidence="5">
    <location>
        <begin position="1397"/>
        <end position="1474"/>
    </location>
</feature>
<dbReference type="GO" id="GO:0003723">
    <property type="term" value="F:RNA binding"/>
    <property type="evidence" value="ECO:0007669"/>
    <property type="project" value="UniProtKB-UniRule"/>
</dbReference>
<dbReference type="InterPro" id="IPR000504">
    <property type="entry name" value="RRM_dom"/>
</dbReference>
<dbReference type="Pfam" id="PF00076">
    <property type="entry name" value="RRM_1"/>
    <property type="match status" value="3"/>
</dbReference>
<feature type="domain" description="RRM" evidence="5">
    <location>
        <begin position="1717"/>
        <end position="1793"/>
    </location>
</feature>
<feature type="compositionally biased region" description="Polar residues" evidence="4">
    <location>
        <begin position="630"/>
        <end position="651"/>
    </location>
</feature>
<feature type="region of interest" description="Disordered" evidence="4">
    <location>
        <begin position="1805"/>
        <end position="1905"/>
    </location>
</feature>
<evidence type="ECO:0000256" key="2">
    <source>
        <dbReference type="ARBA" id="ARBA00022884"/>
    </source>
</evidence>
<evidence type="ECO:0000256" key="1">
    <source>
        <dbReference type="ARBA" id="ARBA00022737"/>
    </source>
</evidence>
<feature type="compositionally biased region" description="Basic and acidic residues" evidence="4">
    <location>
        <begin position="983"/>
        <end position="1079"/>
    </location>
</feature>
<feature type="compositionally biased region" description="Gly residues" evidence="4">
    <location>
        <begin position="898"/>
        <end position="981"/>
    </location>
</feature>
<feature type="compositionally biased region" description="Basic and acidic residues" evidence="4">
    <location>
        <begin position="611"/>
        <end position="629"/>
    </location>
</feature>
<dbReference type="InterPro" id="IPR035979">
    <property type="entry name" value="RBD_domain_sf"/>
</dbReference>
<accession>A0AAV4A975</accession>
<comment type="caution">
    <text evidence="6">The sequence shown here is derived from an EMBL/GenBank/DDBJ whole genome shotgun (WGS) entry which is preliminary data.</text>
</comment>
<feature type="compositionally biased region" description="Basic and acidic residues" evidence="4">
    <location>
        <begin position="559"/>
        <end position="572"/>
    </location>
</feature>
<feature type="region of interest" description="Disordered" evidence="4">
    <location>
        <begin position="1215"/>
        <end position="1398"/>
    </location>
</feature>
<dbReference type="Proteomes" id="UP000735302">
    <property type="component" value="Unassembled WGS sequence"/>
</dbReference>
<dbReference type="CDD" id="cd12510">
    <property type="entry name" value="RRM1_RBM12_like"/>
    <property type="match status" value="1"/>
</dbReference>
<dbReference type="EMBL" id="BLXT01003625">
    <property type="protein sequence ID" value="GFO02789.1"/>
    <property type="molecule type" value="Genomic_DNA"/>
</dbReference>
<feature type="compositionally biased region" description="Basic and acidic residues" evidence="4">
    <location>
        <begin position="579"/>
        <end position="598"/>
    </location>
</feature>